<organism evidence="2 3">
    <name type="scientific">Lysinibacillus xylanilyticus</name>
    <dbReference type="NCBI Taxonomy" id="582475"/>
    <lineage>
        <taxon>Bacteria</taxon>
        <taxon>Bacillati</taxon>
        <taxon>Bacillota</taxon>
        <taxon>Bacilli</taxon>
        <taxon>Bacillales</taxon>
        <taxon>Bacillaceae</taxon>
        <taxon>Lysinibacillus</taxon>
    </lineage>
</organism>
<keyword evidence="1" id="KW-1133">Transmembrane helix</keyword>
<evidence type="ECO:0000313" key="2">
    <source>
        <dbReference type="EMBL" id="KMY33237.1"/>
    </source>
</evidence>
<dbReference type="EMBL" id="LFXJ01000005">
    <property type="protein sequence ID" value="KMY33237.1"/>
    <property type="molecule type" value="Genomic_DNA"/>
</dbReference>
<feature type="transmembrane region" description="Helical" evidence="1">
    <location>
        <begin position="50"/>
        <end position="70"/>
    </location>
</feature>
<accession>A0A0K9FG61</accession>
<name>A0A0K9FG61_9BACI</name>
<protein>
    <submittedName>
        <fullName evidence="2">Transposase</fullName>
    </submittedName>
</protein>
<keyword evidence="1" id="KW-0472">Membrane</keyword>
<reference evidence="3" key="1">
    <citation type="submission" date="2015-07" db="EMBL/GenBank/DDBJ databases">
        <authorList>
            <consortium name="Consortium for Microbial Forensics and Genomics (microFORGE)"/>
            <person name="Knight B.M."/>
            <person name="Roberts D.P."/>
            <person name="Lin D."/>
            <person name="Hari K."/>
            <person name="Fletcher J."/>
            <person name="Melcher U."/>
            <person name="Blagden T."/>
            <person name="Winegar R.A."/>
        </authorList>
    </citation>
    <scope>NUCLEOTIDE SEQUENCE [LARGE SCALE GENOMIC DNA]</scope>
    <source>
        <strain evidence="3">DSM 23493</strain>
    </source>
</reference>
<sequence length="80" mass="9163">MLYLQHKSDKFKKIFNIVAVISTIIFGSIASTTIYQIIVDDAVFMTTIHAIFLNPFFLVTGAYLGVFIIYRLMILALEER</sequence>
<evidence type="ECO:0000256" key="1">
    <source>
        <dbReference type="SAM" id="Phobius"/>
    </source>
</evidence>
<dbReference type="Proteomes" id="UP000037326">
    <property type="component" value="Unassembled WGS sequence"/>
</dbReference>
<dbReference type="AlphaFoldDB" id="A0A0K9FG61"/>
<keyword evidence="1" id="KW-0812">Transmembrane</keyword>
<feature type="transmembrane region" description="Helical" evidence="1">
    <location>
        <begin position="14"/>
        <end position="38"/>
    </location>
</feature>
<dbReference type="PATRIC" id="fig|582475.4.peg.1004"/>
<gene>
    <name evidence="2" type="ORF">ACZ11_07490</name>
</gene>
<evidence type="ECO:0000313" key="3">
    <source>
        <dbReference type="Proteomes" id="UP000037326"/>
    </source>
</evidence>
<proteinExistence type="predicted"/>
<comment type="caution">
    <text evidence="2">The sequence shown here is derived from an EMBL/GenBank/DDBJ whole genome shotgun (WGS) entry which is preliminary data.</text>
</comment>